<dbReference type="GeneID" id="65115144"/>
<dbReference type="Proteomes" id="UP000260273">
    <property type="component" value="Segment"/>
</dbReference>
<accession>A0A345M6K4</accession>
<sequence length="325" mass="35375">MTLTSSEFEQAKSEALDMAAELVQFATENGWTVVRAPKANKKFAFTTLRREWGGEAQEELRAFYAIDPDSDDDQVTHVDDDGTQTVLDPEGGQVRGVVTRSRITNPSADEELTEYNEQDGTDDPVPPTSAAHTAAEAQSAAHQAEEDLSAAHTAAQETLDELDAELDVPPTGTTVVEHFGIVPPADEAEVARESLLHRDAAEKAAGKDQQAVWSQQDTYGAVRQQQVNPHRNWSGVASVLTTSEILTKLGVNRKTNNNVEVVWMNSLSGTLDRAVVSGGAEKYPPHITPADFDPDEYGEDLRILHFLELNGGFRSVAVARIRKIG</sequence>
<dbReference type="RefSeq" id="YP_010097480.1">
    <property type="nucleotide sequence ID" value="NC_055758.1"/>
</dbReference>
<protein>
    <submittedName>
        <fullName evidence="2">Uncharacterized protein</fullName>
    </submittedName>
</protein>
<keyword evidence="3" id="KW-1185">Reference proteome</keyword>
<dbReference type="EMBL" id="MH576960">
    <property type="protein sequence ID" value="AXH66125.1"/>
    <property type="molecule type" value="Genomic_DNA"/>
</dbReference>
<reference evidence="3" key="1">
    <citation type="submission" date="2018-07" db="EMBL/GenBank/DDBJ databases">
        <authorList>
            <person name="Quirk P.G."/>
            <person name="Krulwich T.A."/>
        </authorList>
    </citation>
    <scope>NUCLEOTIDE SEQUENCE [LARGE SCALE GENOMIC DNA]</scope>
</reference>
<evidence type="ECO:0000313" key="2">
    <source>
        <dbReference type="EMBL" id="AXH66125.1"/>
    </source>
</evidence>
<proteinExistence type="predicted"/>
<name>A0A345M6K4_9CAUD</name>
<dbReference type="KEGG" id="vg:65115144"/>
<organism evidence="2 3">
    <name type="scientific">Gordonia phage Pleakley</name>
    <dbReference type="NCBI Taxonomy" id="2283246"/>
    <lineage>
        <taxon>Viruses</taxon>
        <taxon>Duplodnaviria</taxon>
        <taxon>Heunggongvirae</taxon>
        <taxon>Uroviricota</taxon>
        <taxon>Caudoviricetes</taxon>
        <taxon>Zierdtviridae</taxon>
        <taxon>Emilbogenvirinae</taxon>
        <taxon>Pleakleyvirus</taxon>
        <taxon>Pleakleyvirus pleakley</taxon>
    </lineage>
</organism>
<feature type="compositionally biased region" description="Acidic residues" evidence="1">
    <location>
        <begin position="108"/>
        <end position="122"/>
    </location>
</feature>
<evidence type="ECO:0000313" key="3">
    <source>
        <dbReference type="Proteomes" id="UP000260273"/>
    </source>
</evidence>
<feature type="region of interest" description="Disordered" evidence="1">
    <location>
        <begin position="106"/>
        <end position="134"/>
    </location>
</feature>
<gene>
    <name evidence="2" type="primary">86</name>
    <name evidence="2" type="ORF">SEA_PLEAKLEY_86</name>
</gene>
<evidence type="ECO:0000256" key="1">
    <source>
        <dbReference type="SAM" id="MobiDB-lite"/>
    </source>
</evidence>